<keyword evidence="1" id="KW-0694">RNA-binding</keyword>
<dbReference type="KEGG" id="mpp:MICPUCDRAFT_63596"/>
<organism evidence="5">
    <name type="scientific">Micromonas pusilla (strain CCMP1545)</name>
    <name type="common">Picoplanktonic green alga</name>
    <dbReference type="NCBI Taxonomy" id="564608"/>
    <lineage>
        <taxon>Eukaryota</taxon>
        <taxon>Viridiplantae</taxon>
        <taxon>Chlorophyta</taxon>
        <taxon>Mamiellophyceae</taxon>
        <taxon>Mamiellales</taxon>
        <taxon>Mamiellaceae</taxon>
        <taxon>Micromonas</taxon>
    </lineage>
</organism>
<keyword evidence="5" id="KW-1185">Reference proteome</keyword>
<evidence type="ECO:0000313" key="5">
    <source>
        <dbReference type="Proteomes" id="UP000001876"/>
    </source>
</evidence>
<dbReference type="eggNOG" id="ENOG502QTJ8">
    <property type="taxonomic scope" value="Eukaryota"/>
</dbReference>
<dbReference type="Proteomes" id="UP000001876">
    <property type="component" value="Unassembled WGS sequence"/>
</dbReference>
<accession>C1N033</accession>
<dbReference type="PROSITE" id="PS50102">
    <property type="entry name" value="RRM"/>
    <property type="match status" value="1"/>
</dbReference>
<dbReference type="RefSeq" id="XP_003061057.1">
    <property type="nucleotide sequence ID" value="XM_003061011.1"/>
</dbReference>
<reference evidence="4 5" key="1">
    <citation type="journal article" date="2009" name="Science">
        <title>Green evolution and dynamic adaptations revealed by genomes of the marine picoeukaryotes Micromonas.</title>
        <authorList>
            <person name="Worden A.Z."/>
            <person name="Lee J.H."/>
            <person name="Mock T."/>
            <person name="Rouze P."/>
            <person name="Simmons M.P."/>
            <person name="Aerts A.L."/>
            <person name="Allen A.E."/>
            <person name="Cuvelier M.L."/>
            <person name="Derelle E."/>
            <person name="Everett M.V."/>
            <person name="Foulon E."/>
            <person name="Grimwood J."/>
            <person name="Gundlach H."/>
            <person name="Henrissat B."/>
            <person name="Napoli C."/>
            <person name="McDonald S.M."/>
            <person name="Parker M.S."/>
            <person name="Rombauts S."/>
            <person name="Salamov A."/>
            <person name="Von Dassow P."/>
            <person name="Badger J.H."/>
            <person name="Coutinho P.M."/>
            <person name="Demir E."/>
            <person name="Dubchak I."/>
            <person name="Gentemann C."/>
            <person name="Eikrem W."/>
            <person name="Gready J.E."/>
            <person name="John U."/>
            <person name="Lanier W."/>
            <person name="Lindquist E.A."/>
            <person name="Lucas S."/>
            <person name="Mayer K.F."/>
            <person name="Moreau H."/>
            <person name="Not F."/>
            <person name="Otillar R."/>
            <person name="Panaud O."/>
            <person name="Pangilinan J."/>
            <person name="Paulsen I."/>
            <person name="Piegu B."/>
            <person name="Poliakov A."/>
            <person name="Robbens S."/>
            <person name="Schmutz J."/>
            <person name="Toulza E."/>
            <person name="Wyss T."/>
            <person name="Zelensky A."/>
            <person name="Zhou K."/>
            <person name="Armbrust E.V."/>
            <person name="Bhattacharya D."/>
            <person name="Goodenough U.W."/>
            <person name="Van de Peer Y."/>
            <person name="Grigoriev I.V."/>
        </authorList>
    </citation>
    <scope>NUCLEOTIDE SEQUENCE [LARGE SCALE GENOMIC DNA]</scope>
    <source>
        <strain evidence="4 5">CCMP1545</strain>
    </source>
</reference>
<evidence type="ECO:0000313" key="4">
    <source>
        <dbReference type="EMBL" id="EEH54707.1"/>
    </source>
</evidence>
<dbReference type="STRING" id="564608.C1N033"/>
<feature type="region of interest" description="Disordered" evidence="2">
    <location>
        <begin position="277"/>
        <end position="302"/>
    </location>
</feature>
<dbReference type="GeneID" id="9686765"/>
<feature type="region of interest" description="Disordered" evidence="2">
    <location>
        <begin position="410"/>
        <end position="442"/>
    </location>
</feature>
<dbReference type="SUPFAM" id="SSF54928">
    <property type="entry name" value="RNA-binding domain, RBD"/>
    <property type="match status" value="1"/>
</dbReference>
<dbReference type="InterPro" id="IPR035979">
    <property type="entry name" value="RBD_domain_sf"/>
</dbReference>
<dbReference type="InterPro" id="IPR000504">
    <property type="entry name" value="RRM_dom"/>
</dbReference>
<dbReference type="InterPro" id="IPR034203">
    <property type="entry name" value="RBM45_RRM1"/>
</dbReference>
<name>C1N033_MICPC</name>
<feature type="domain" description="RRM" evidence="3">
    <location>
        <begin position="306"/>
        <end position="399"/>
    </location>
</feature>
<dbReference type="InterPro" id="IPR012677">
    <property type="entry name" value="Nucleotide-bd_a/b_plait_sf"/>
</dbReference>
<evidence type="ECO:0000256" key="2">
    <source>
        <dbReference type="SAM" id="MobiDB-lite"/>
    </source>
</evidence>
<dbReference type="AlphaFoldDB" id="C1N033"/>
<sequence length="561" mass="60110">MIHLQRVLVDPRALVLAASVVLPPVVFDLFAVVLEPDDESQIAPSRDAQPHPRHVERVAFDLERGLERALHEMLRVHHHAVAFVARRLFFARDEIVGTQLELAERLLLVADDFRELDDVLVRELWSVEMHEVVDVVKLWHAQTLWNVPRVVYVAAPPHAQRVHASREQRLAHLQPEVSLLLRDRSHDVLAAVARRARDYPRHDADTVRRLPHLAQPAPRRFFTGKPGGAWRCVVVGRPRTVRRGRNFSEGSTPVRHSHAHAHAPDDAFDRAAHRASPLEGPTLLPPRLRPAAGMSSSHHDARPPHSRLFVVCGRGVREDELESFFAAHGEIQSARVVEAKGVAYVKFALASCAARAVETLRDAGDGDGDGGDGGGEVGASCRAFLGGCERSLRVLVADDGGGNDRATAAAAAATNSGGGDGASVSERERGGGGDLALDPDDDPPRSRLFVVCPKGTTHDVVSGAFAELLRGFADPSEDADTVLTSVRVVPHKGVAFAKFARSSTALRCMEAVAASGTLGGVRVKCMLAERKSTTAAAMAAAAAATGGATPAGSNSSQHTPA</sequence>
<dbReference type="OrthoDB" id="439808at2759"/>
<evidence type="ECO:0000259" key="3">
    <source>
        <dbReference type="PROSITE" id="PS50102"/>
    </source>
</evidence>
<protein>
    <submittedName>
        <fullName evidence="4">Predicted protein</fullName>
    </submittedName>
</protein>
<dbReference type="EMBL" id="GG663743">
    <property type="protein sequence ID" value="EEH54707.1"/>
    <property type="molecule type" value="Genomic_DNA"/>
</dbReference>
<dbReference type="GO" id="GO:0003723">
    <property type="term" value="F:RNA binding"/>
    <property type="evidence" value="ECO:0007669"/>
    <property type="project" value="UniProtKB-UniRule"/>
</dbReference>
<feature type="non-terminal residue" evidence="4">
    <location>
        <position position="561"/>
    </location>
</feature>
<proteinExistence type="predicted"/>
<gene>
    <name evidence="4" type="ORF">MICPUCDRAFT_63596</name>
</gene>
<dbReference type="CDD" id="cd12366">
    <property type="entry name" value="RRM1_RBM45"/>
    <property type="match status" value="1"/>
</dbReference>
<dbReference type="Gene3D" id="3.30.70.330">
    <property type="match status" value="1"/>
</dbReference>
<feature type="region of interest" description="Disordered" evidence="2">
    <location>
        <begin position="243"/>
        <end position="262"/>
    </location>
</feature>
<evidence type="ECO:0000256" key="1">
    <source>
        <dbReference type="PROSITE-ProRule" id="PRU00176"/>
    </source>
</evidence>
<dbReference type="Pfam" id="PF00076">
    <property type="entry name" value="RRM_1"/>
    <property type="match status" value="1"/>
</dbReference>